<dbReference type="Proteomes" id="UP001596183">
    <property type="component" value="Unassembled WGS sequence"/>
</dbReference>
<organism evidence="1 2">
    <name type="scientific">Streptomyces incanus</name>
    <dbReference type="NCBI Taxonomy" id="887453"/>
    <lineage>
        <taxon>Bacteria</taxon>
        <taxon>Bacillati</taxon>
        <taxon>Actinomycetota</taxon>
        <taxon>Actinomycetes</taxon>
        <taxon>Kitasatosporales</taxon>
        <taxon>Streptomycetaceae</taxon>
        <taxon>Streptomyces</taxon>
    </lineage>
</organism>
<dbReference type="InterPro" id="IPR025851">
    <property type="entry name" value="SUKH-4"/>
</dbReference>
<proteinExistence type="predicted"/>
<protein>
    <submittedName>
        <fullName evidence="1">SUKH-4 family immunity protein</fullName>
    </submittedName>
</protein>
<dbReference type="Pfam" id="PF14435">
    <property type="entry name" value="SUKH-4"/>
    <property type="match status" value="2"/>
</dbReference>
<name>A0ABW0Y4A4_9ACTN</name>
<comment type="caution">
    <text evidence="1">The sequence shown here is derived from an EMBL/GenBank/DDBJ whole genome shotgun (WGS) entry which is preliminary data.</text>
</comment>
<keyword evidence="2" id="KW-1185">Reference proteome</keyword>
<sequence length="413" mass="44449">MSTTDTAATDSMNVMNVMDATGAAAAITLTEDDLDPFITHASTRHWLTGPGLPCDSGLFSFTQLRGEGLRTVADSTGDPAEGLAAELREQLVIGGLLGPAGPGTESVLLDGATGEVSTTYFFHDRPDLMDRRPLAPSLPTLVRFAAATDELAGLRGQFAAYAGRWGTKAVAEASRQLLAVFEEGADGEPAPLWRMAALIRPLALVAGPGTASGLALDLPVRLLDQEFGRRGVVRFEELDFPATLTHEPTRRFLRETGLPEDGFLFQLDTDLPLRTLAEYHDAVRDDDCGDPGAFPAGRLPAHADRLIRLGHLVEDNSLVVDGATGAVLNWSEPESVLYPLNTDISTLAFTLWLLHREHAIDEESGHALTSETYDQLAMTMIQVLSSVDPTGATTDADWHYWTELFRDEAGGVL</sequence>
<evidence type="ECO:0000313" key="1">
    <source>
        <dbReference type="EMBL" id="MFC5675586.1"/>
    </source>
</evidence>
<dbReference type="RefSeq" id="WP_381220934.1">
    <property type="nucleotide sequence ID" value="NZ_JBHSPC010000166.1"/>
</dbReference>
<evidence type="ECO:0000313" key="2">
    <source>
        <dbReference type="Proteomes" id="UP001596183"/>
    </source>
</evidence>
<accession>A0ABW0Y4A4</accession>
<reference evidence="2" key="1">
    <citation type="journal article" date="2019" name="Int. J. Syst. Evol. Microbiol.">
        <title>The Global Catalogue of Microorganisms (GCM) 10K type strain sequencing project: providing services to taxonomists for standard genome sequencing and annotation.</title>
        <authorList>
            <consortium name="The Broad Institute Genomics Platform"/>
            <consortium name="The Broad Institute Genome Sequencing Center for Infectious Disease"/>
            <person name="Wu L."/>
            <person name="Ma J."/>
        </authorList>
    </citation>
    <scope>NUCLEOTIDE SEQUENCE [LARGE SCALE GENOMIC DNA]</scope>
    <source>
        <strain evidence="2">JCM 13852</strain>
    </source>
</reference>
<gene>
    <name evidence="1" type="ORF">ACFP2V_37710</name>
</gene>
<dbReference type="EMBL" id="JBHSPC010000166">
    <property type="protein sequence ID" value="MFC5675586.1"/>
    <property type="molecule type" value="Genomic_DNA"/>
</dbReference>